<dbReference type="InterPro" id="IPR039422">
    <property type="entry name" value="MarR/SlyA-like"/>
</dbReference>
<dbReference type="SUPFAM" id="SSF46785">
    <property type="entry name" value="Winged helix' DNA-binding domain"/>
    <property type="match status" value="1"/>
</dbReference>
<dbReference type="OrthoDB" id="2287011at2"/>
<dbReference type="Pfam" id="PF12802">
    <property type="entry name" value="MarR_2"/>
    <property type="match status" value="1"/>
</dbReference>
<dbReference type="Gene3D" id="1.10.10.10">
    <property type="entry name" value="Winged helix-like DNA-binding domain superfamily/Winged helix DNA-binding domain"/>
    <property type="match status" value="1"/>
</dbReference>
<feature type="region of interest" description="Disordered" evidence="1">
    <location>
        <begin position="138"/>
        <end position="157"/>
    </location>
</feature>
<dbReference type="InterPro" id="IPR036388">
    <property type="entry name" value="WH-like_DNA-bd_sf"/>
</dbReference>
<dbReference type="GO" id="GO:0003700">
    <property type="term" value="F:DNA-binding transcription factor activity"/>
    <property type="evidence" value="ECO:0007669"/>
    <property type="project" value="InterPro"/>
</dbReference>
<evidence type="ECO:0000256" key="1">
    <source>
        <dbReference type="SAM" id="MobiDB-lite"/>
    </source>
</evidence>
<dbReference type="PANTHER" id="PTHR33164:SF103">
    <property type="entry name" value="REGULATORY PROTEIN MARR"/>
    <property type="match status" value="1"/>
</dbReference>
<organism evidence="3 4">
    <name type="scientific">Profundibacterium mesophilum KAUST100406-0324</name>
    <dbReference type="NCBI Taxonomy" id="1037889"/>
    <lineage>
        <taxon>Bacteria</taxon>
        <taxon>Pseudomonadati</taxon>
        <taxon>Pseudomonadota</taxon>
        <taxon>Alphaproteobacteria</taxon>
        <taxon>Rhodobacterales</taxon>
        <taxon>Roseobacteraceae</taxon>
        <taxon>Profundibacterium</taxon>
    </lineage>
</organism>
<evidence type="ECO:0000259" key="2">
    <source>
        <dbReference type="PROSITE" id="PS50995"/>
    </source>
</evidence>
<reference evidence="3" key="1">
    <citation type="submission" date="2013-03" db="EMBL/GenBank/DDBJ databases">
        <title>Genome Sequence of the Profundibacterium mesophilum strain KAUST100406-0324T from Red Sea, a novel genus in the family Rhodobacteraceae.</title>
        <authorList>
            <person name="Essack M."/>
            <person name="Alam I."/>
            <person name="Lafi F."/>
            <person name="Alawi W."/>
            <person name="Kamanu F."/>
            <person name="Al-Suwailem A."/>
            <person name="Lee O.O."/>
            <person name="Xu Y."/>
            <person name="Bajic V."/>
            <person name="Qian P.-Y."/>
            <person name="Archer J."/>
        </authorList>
    </citation>
    <scope>NUCLEOTIDE SEQUENCE</scope>
    <source>
        <strain evidence="3">KAUST100406-0324</strain>
    </source>
</reference>
<dbReference type="AlphaFoldDB" id="A0A921NR32"/>
<dbReference type="PANTHER" id="PTHR33164">
    <property type="entry name" value="TRANSCRIPTIONAL REGULATOR, MARR FAMILY"/>
    <property type="match status" value="1"/>
</dbReference>
<dbReference type="InterPro" id="IPR000835">
    <property type="entry name" value="HTH_MarR-typ"/>
</dbReference>
<dbReference type="GO" id="GO:0006950">
    <property type="term" value="P:response to stress"/>
    <property type="evidence" value="ECO:0007669"/>
    <property type="project" value="TreeGrafter"/>
</dbReference>
<sequence length="157" mass="17314">MTTDTFALHYLLHAGALLEERLRERLARIGVKPRQARIIEALSRMEPTSQIALAREFDITPASMSTMTVRLIEAGHISREPHPGEARSNMLRLTERGRGLLSEIHAAWRDIDALIVDRLGDETAATLAQVTRELRDSLGGQVPGAGSVNTSRSRKAP</sequence>
<feature type="domain" description="HTH marR-type" evidence="2">
    <location>
        <begin position="4"/>
        <end position="136"/>
    </location>
</feature>
<dbReference type="Proteomes" id="UP000698242">
    <property type="component" value="Unassembled WGS sequence"/>
</dbReference>
<proteinExistence type="predicted"/>
<protein>
    <submittedName>
        <fullName evidence="3">Transcriptional regulator</fullName>
    </submittedName>
</protein>
<evidence type="ECO:0000313" key="4">
    <source>
        <dbReference type="Proteomes" id="UP000698242"/>
    </source>
</evidence>
<gene>
    <name evidence="3" type="ORF">PMES_01958</name>
</gene>
<comment type="caution">
    <text evidence="3">The sequence shown here is derived from an EMBL/GenBank/DDBJ whole genome shotgun (WGS) entry which is preliminary data.</text>
</comment>
<dbReference type="InterPro" id="IPR036390">
    <property type="entry name" value="WH_DNA-bd_sf"/>
</dbReference>
<dbReference type="RefSeq" id="WP_159965511.1">
    <property type="nucleotide sequence ID" value="NZ_APKE01000022.1"/>
</dbReference>
<dbReference type="EMBL" id="APKE01000022">
    <property type="protein sequence ID" value="KAF0675872.1"/>
    <property type="molecule type" value="Genomic_DNA"/>
</dbReference>
<name>A0A921NR32_9RHOB</name>
<keyword evidence="4" id="KW-1185">Reference proteome</keyword>
<evidence type="ECO:0000313" key="3">
    <source>
        <dbReference type="EMBL" id="KAF0675872.1"/>
    </source>
</evidence>
<dbReference type="PROSITE" id="PS50995">
    <property type="entry name" value="HTH_MARR_2"/>
    <property type="match status" value="1"/>
</dbReference>
<accession>A0A921NR32</accession>
<dbReference type="SMART" id="SM00347">
    <property type="entry name" value="HTH_MARR"/>
    <property type="match status" value="1"/>
</dbReference>